<protein>
    <submittedName>
        <fullName evidence="2">Uncharacterized protein</fullName>
    </submittedName>
</protein>
<keyword evidence="1" id="KW-1133">Transmembrane helix</keyword>
<keyword evidence="3" id="KW-1185">Reference proteome</keyword>
<keyword evidence="1" id="KW-0472">Membrane</keyword>
<dbReference type="EMBL" id="CP111024">
    <property type="protein sequence ID" value="WAR23843.1"/>
    <property type="molecule type" value="Genomic_DNA"/>
</dbReference>
<evidence type="ECO:0000256" key="1">
    <source>
        <dbReference type="SAM" id="Phobius"/>
    </source>
</evidence>
<accession>A0ABY7FSP9</accession>
<proteinExistence type="predicted"/>
<organism evidence="2 3">
    <name type="scientific">Mya arenaria</name>
    <name type="common">Soft-shell clam</name>
    <dbReference type="NCBI Taxonomy" id="6604"/>
    <lineage>
        <taxon>Eukaryota</taxon>
        <taxon>Metazoa</taxon>
        <taxon>Spiralia</taxon>
        <taxon>Lophotrochozoa</taxon>
        <taxon>Mollusca</taxon>
        <taxon>Bivalvia</taxon>
        <taxon>Autobranchia</taxon>
        <taxon>Heteroconchia</taxon>
        <taxon>Euheterodonta</taxon>
        <taxon>Imparidentia</taxon>
        <taxon>Neoheterodontei</taxon>
        <taxon>Myida</taxon>
        <taxon>Myoidea</taxon>
        <taxon>Myidae</taxon>
        <taxon>Mya</taxon>
    </lineage>
</organism>
<evidence type="ECO:0000313" key="3">
    <source>
        <dbReference type="Proteomes" id="UP001164746"/>
    </source>
</evidence>
<gene>
    <name evidence="2" type="ORF">MAR_037512</name>
</gene>
<dbReference type="Proteomes" id="UP001164746">
    <property type="component" value="Chromosome 13"/>
</dbReference>
<evidence type="ECO:0000313" key="2">
    <source>
        <dbReference type="EMBL" id="WAR23843.1"/>
    </source>
</evidence>
<sequence length="278" mass="32131">MYMSVYNLKKCTHISFQRRGRVGEVFVMAGENISQLIQRAHEAAGRDDVKGAKQLVLQALVGIKEEQDRLWTGLGPVVSEQRLADWFGECSFIFNQIGEYVQSARYFYTVTIDIVAVPIVLYLAVGMIAYKQHLNVLACLSSTHHSSKFFNGKSIKRFLYELDRIAKLAERRKRWQVSVMIDGDINRIHVDLRRFLMLGPENIREHPGRKEALWRTARCFLQLGNHMQVKKVCSIILQEFCEYNDVEALEIWSRALVISKDFDLALQKCELALRYAKV</sequence>
<keyword evidence="1" id="KW-0812">Transmembrane</keyword>
<name>A0ABY7FSP9_MYAAR</name>
<feature type="transmembrane region" description="Helical" evidence="1">
    <location>
        <begin position="106"/>
        <end position="130"/>
    </location>
</feature>
<reference evidence="2" key="1">
    <citation type="submission" date="2022-11" db="EMBL/GenBank/DDBJ databases">
        <title>Centuries of genome instability and evolution in soft-shell clam transmissible cancer (bioRxiv).</title>
        <authorList>
            <person name="Hart S.F.M."/>
            <person name="Yonemitsu M.A."/>
            <person name="Giersch R.M."/>
            <person name="Beal B.F."/>
            <person name="Arriagada G."/>
            <person name="Davis B.W."/>
            <person name="Ostrander E.A."/>
            <person name="Goff S.P."/>
            <person name="Metzger M.J."/>
        </authorList>
    </citation>
    <scope>NUCLEOTIDE SEQUENCE</scope>
    <source>
        <strain evidence="2">MELC-2E11</strain>
        <tissue evidence="2">Siphon/mantle</tissue>
    </source>
</reference>